<keyword evidence="2" id="KW-1185">Reference proteome</keyword>
<protein>
    <submittedName>
        <fullName evidence="1">Uncharacterized protein</fullName>
    </submittedName>
</protein>
<sequence>MDQNNLQNNQNDPTFNLQSTAEQHNNNYVIADSSTNNYSHQQPTYNENITSTLPPGSLPCVPGPQQTIENTTFPLNSFNMNSIIQAGILSIDIPRYKIIVTPIPLNPFHNQSGIRSFDIPWYKIIVTPIPLNLFPHQSGVLSFDIPGHKIIVTPFPLNPFQPGMFYFDTPGYKVIFMPTPSQQEDTYLNNTQFTQFQQ</sequence>
<dbReference type="VEuPathDB" id="FungiDB:RhiirFUN_011000"/>
<dbReference type="Proteomes" id="UP000018888">
    <property type="component" value="Unassembled WGS sequence"/>
</dbReference>
<evidence type="ECO:0000313" key="1">
    <source>
        <dbReference type="EMBL" id="POG70473.1"/>
    </source>
</evidence>
<reference evidence="1 2" key="1">
    <citation type="journal article" date="2013" name="Proc. Natl. Acad. Sci. U.S.A.">
        <title>Genome of an arbuscular mycorrhizal fungus provides insight into the oldest plant symbiosis.</title>
        <authorList>
            <person name="Tisserant E."/>
            <person name="Malbreil M."/>
            <person name="Kuo A."/>
            <person name="Kohler A."/>
            <person name="Symeonidi A."/>
            <person name="Balestrini R."/>
            <person name="Charron P."/>
            <person name="Duensing N."/>
            <person name="Frei Dit Frey N."/>
            <person name="Gianinazzi-Pearson V."/>
            <person name="Gilbert L.B."/>
            <person name="Handa Y."/>
            <person name="Herr J.R."/>
            <person name="Hijri M."/>
            <person name="Koul R."/>
            <person name="Kawaguchi M."/>
            <person name="Krajinski F."/>
            <person name="Lammers P.J."/>
            <person name="Masclaux F.G."/>
            <person name="Murat C."/>
            <person name="Morin E."/>
            <person name="Ndikumana S."/>
            <person name="Pagni M."/>
            <person name="Petitpierre D."/>
            <person name="Requena N."/>
            <person name="Rosikiewicz P."/>
            <person name="Riley R."/>
            <person name="Saito K."/>
            <person name="San Clemente H."/>
            <person name="Shapiro H."/>
            <person name="van Tuinen D."/>
            <person name="Becard G."/>
            <person name="Bonfante P."/>
            <person name="Paszkowski U."/>
            <person name="Shachar-Hill Y.Y."/>
            <person name="Tuskan G.A."/>
            <person name="Young P.W."/>
            <person name="Sanders I.R."/>
            <person name="Henrissat B."/>
            <person name="Rensing S.A."/>
            <person name="Grigoriev I.V."/>
            <person name="Corradi N."/>
            <person name="Roux C."/>
            <person name="Martin F."/>
        </authorList>
    </citation>
    <scope>NUCLEOTIDE SEQUENCE [LARGE SCALE GENOMIC DNA]</scope>
    <source>
        <strain evidence="1 2">DAOM 197198</strain>
    </source>
</reference>
<gene>
    <name evidence="1" type="ORF">GLOIN_2v114023</name>
</gene>
<organism evidence="1 2">
    <name type="scientific">Rhizophagus irregularis (strain DAOM 181602 / DAOM 197198 / MUCL 43194)</name>
    <name type="common">Arbuscular mycorrhizal fungus</name>
    <name type="synonym">Glomus intraradices</name>
    <dbReference type="NCBI Taxonomy" id="747089"/>
    <lineage>
        <taxon>Eukaryota</taxon>
        <taxon>Fungi</taxon>
        <taxon>Fungi incertae sedis</taxon>
        <taxon>Mucoromycota</taxon>
        <taxon>Glomeromycotina</taxon>
        <taxon>Glomeromycetes</taxon>
        <taxon>Glomerales</taxon>
        <taxon>Glomeraceae</taxon>
        <taxon>Rhizophagus</taxon>
    </lineage>
</organism>
<reference evidence="1 2" key="2">
    <citation type="journal article" date="2018" name="New Phytol.">
        <title>High intraspecific genome diversity in the model arbuscular mycorrhizal symbiont Rhizophagus irregularis.</title>
        <authorList>
            <person name="Chen E.C.H."/>
            <person name="Morin E."/>
            <person name="Beaudet D."/>
            <person name="Noel J."/>
            <person name="Yildirir G."/>
            <person name="Ndikumana S."/>
            <person name="Charron P."/>
            <person name="St-Onge C."/>
            <person name="Giorgi J."/>
            <person name="Kruger M."/>
            <person name="Marton T."/>
            <person name="Ropars J."/>
            <person name="Grigoriev I.V."/>
            <person name="Hainaut M."/>
            <person name="Henrissat B."/>
            <person name="Roux C."/>
            <person name="Martin F."/>
            <person name="Corradi N."/>
        </authorList>
    </citation>
    <scope>NUCLEOTIDE SEQUENCE [LARGE SCALE GENOMIC DNA]</scope>
    <source>
        <strain evidence="1 2">DAOM 197198</strain>
    </source>
</reference>
<accession>A0A2H5SBL8</accession>
<dbReference type="EMBL" id="AUPC02000120">
    <property type="protein sequence ID" value="POG70473.1"/>
    <property type="molecule type" value="Genomic_DNA"/>
</dbReference>
<comment type="caution">
    <text evidence="1">The sequence shown here is derived from an EMBL/GenBank/DDBJ whole genome shotgun (WGS) entry which is preliminary data.</text>
</comment>
<dbReference type="AlphaFoldDB" id="A0A2H5SBL8"/>
<evidence type="ECO:0000313" key="2">
    <source>
        <dbReference type="Proteomes" id="UP000018888"/>
    </source>
</evidence>
<proteinExistence type="predicted"/>
<name>A0A2H5SBL8_RHIID</name>